<reference evidence="1 2" key="1">
    <citation type="journal article" date="2015" name="Genome Biol. Evol.">
        <title>Phylogenomic analyses indicate that early fungi evolved digesting cell walls of algal ancestors of land plants.</title>
        <authorList>
            <person name="Chang Y."/>
            <person name="Wang S."/>
            <person name="Sekimoto S."/>
            <person name="Aerts A.L."/>
            <person name="Choi C."/>
            <person name="Clum A."/>
            <person name="LaButti K.M."/>
            <person name="Lindquist E.A."/>
            <person name="Yee Ngan C."/>
            <person name="Ohm R.A."/>
            <person name="Salamov A.A."/>
            <person name="Grigoriev I.V."/>
            <person name="Spatafora J.W."/>
            <person name="Berbee M.L."/>
        </authorList>
    </citation>
    <scope>NUCLEOTIDE SEQUENCE [LARGE SCALE GENOMIC DNA]</scope>
    <source>
        <strain evidence="1 2">JEL478</strain>
    </source>
</reference>
<accession>A0A139AIA0</accession>
<evidence type="ECO:0000313" key="2">
    <source>
        <dbReference type="Proteomes" id="UP000070544"/>
    </source>
</evidence>
<gene>
    <name evidence="1" type="ORF">M427DRAFT_43534</name>
</gene>
<organism evidence="1 2">
    <name type="scientific">Gonapodya prolifera (strain JEL478)</name>
    <name type="common">Monoblepharis prolifera</name>
    <dbReference type="NCBI Taxonomy" id="1344416"/>
    <lineage>
        <taxon>Eukaryota</taxon>
        <taxon>Fungi</taxon>
        <taxon>Fungi incertae sedis</taxon>
        <taxon>Chytridiomycota</taxon>
        <taxon>Chytridiomycota incertae sedis</taxon>
        <taxon>Monoblepharidomycetes</taxon>
        <taxon>Monoblepharidales</taxon>
        <taxon>Gonapodyaceae</taxon>
        <taxon>Gonapodya</taxon>
    </lineage>
</organism>
<dbReference type="AlphaFoldDB" id="A0A139AIA0"/>
<dbReference type="Proteomes" id="UP000070544">
    <property type="component" value="Unassembled WGS sequence"/>
</dbReference>
<evidence type="ECO:0000313" key="1">
    <source>
        <dbReference type="EMBL" id="KXS16429.1"/>
    </source>
</evidence>
<keyword evidence="2" id="KW-1185">Reference proteome</keyword>
<sequence length="380" mass="40554">MCGLVSSVSTVCTAPDPPFCLQDTISQQLHVIIASGHGILLSQPGDGTLRREALLSETFENMPRKTSTPLPLVLLLLTAVVTLNINAPLVGSVAVHIDLEPRIAHPQQHAKSTSLIRLDHRLLDQKHPLCARRNVLPTGVLLEWFHTFRALDWRRPSNSMGTSTGIPCLPLKQLSSIALFLPVLSRVNLANTTRSLRGLLGVPASWSSLDLSDMGPAFGYENFFDPALGCRRRACGPSRLVVGRGVGWDGRVDVDCDHVALGADVGLAIGQELPSSHGGVPEASQSTVFGLAVSGSVAAAALGALTSALEVIADEGELGEEYSQQFPPASAATWICMQGGVFCPLCWKMEARPECGAAHEFEVVDGEDGNEEEEQNIMDS</sequence>
<proteinExistence type="predicted"/>
<dbReference type="EMBL" id="KQ965752">
    <property type="protein sequence ID" value="KXS16429.1"/>
    <property type="molecule type" value="Genomic_DNA"/>
</dbReference>
<protein>
    <recommendedName>
        <fullName evidence="3">F-box domain-containing protein</fullName>
    </recommendedName>
</protein>
<evidence type="ECO:0008006" key="3">
    <source>
        <dbReference type="Google" id="ProtNLM"/>
    </source>
</evidence>
<name>A0A139AIA0_GONPJ</name>